<gene>
    <name evidence="2" type="ORF">PSTEL_10055</name>
</gene>
<organism evidence="2 3">
    <name type="scientific">Paenibacillus stellifer</name>
    <dbReference type="NCBI Taxonomy" id="169760"/>
    <lineage>
        <taxon>Bacteria</taxon>
        <taxon>Bacillati</taxon>
        <taxon>Bacillota</taxon>
        <taxon>Bacilli</taxon>
        <taxon>Bacillales</taxon>
        <taxon>Paenibacillaceae</taxon>
        <taxon>Paenibacillus</taxon>
    </lineage>
</organism>
<dbReference type="AlphaFoldDB" id="A0A089LTH6"/>
<dbReference type="EMBL" id="CP009286">
    <property type="protein sequence ID" value="AIQ63380.1"/>
    <property type="molecule type" value="Genomic_DNA"/>
</dbReference>
<evidence type="ECO:0008006" key="4">
    <source>
        <dbReference type="Google" id="ProtNLM"/>
    </source>
</evidence>
<evidence type="ECO:0000256" key="1">
    <source>
        <dbReference type="SAM" id="Phobius"/>
    </source>
</evidence>
<evidence type="ECO:0000313" key="3">
    <source>
        <dbReference type="Proteomes" id="UP000029507"/>
    </source>
</evidence>
<reference evidence="2 3" key="1">
    <citation type="submission" date="2014-08" db="EMBL/GenBank/DDBJ databases">
        <title>Comparative genomics of the Paenibacillus odorifer group.</title>
        <authorList>
            <person name="den Bakker H.C."/>
            <person name="Tsai Y.-C."/>
            <person name="Martin N."/>
            <person name="Korlach J."/>
            <person name="Wiedmann M."/>
        </authorList>
    </citation>
    <scope>NUCLEOTIDE SEQUENCE [LARGE SCALE GENOMIC DNA]</scope>
    <source>
        <strain evidence="2 3">DSM 14472</strain>
    </source>
</reference>
<name>A0A089LTH6_9BACL</name>
<dbReference type="STRING" id="169760.PSTEL_10055"/>
<dbReference type="KEGG" id="pste:PSTEL_10055"/>
<keyword evidence="1" id="KW-1133">Transmembrane helix</keyword>
<dbReference type="HOGENOM" id="CLU_150635_0_0_9"/>
<keyword evidence="1" id="KW-0812">Transmembrane</keyword>
<keyword evidence="3" id="KW-1185">Reference proteome</keyword>
<feature type="transmembrane region" description="Helical" evidence="1">
    <location>
        <begin position="6"/>
        <end position="27"/>
    </location>
</feature>
<feature type="transmembrane region" description="Helical" evidence="1">
    <location>
        <begin position="117"/>
        <end position="139"/>
    </location>
</feature>
<sequence>MDWHVLMFLHMIGTVALGFYLVLPFVLSKAEKLSSAAKEGTLSAIGGFNRFAQYGLVIQLLTGGYMMTKKDDLSVPWMIIVTLLLLAMFALAGIMGKPLRLAANGMKENRDVTSETGKIRTLSALLAVLLLVMLFFMVFNEII</sequence>
<evidence type="ECO:0000313" key="2">
    <source>
        <dbReference type="EMBL" id="AIQ63380.1"/>
    </source>
</evidence>
<dbReference type="OrthoDB" id="2886943at2"/>
<dbReference type="Proteomes" id="UP000029507">
    <property type="component" value="Chromosome"/>
</dbReference>
<feature type="transmembrane region" description="Helical" evidence="1">
    <location>
        <begin position="74"/>
        <end position="96"/>
    </location>
</feature>
<protein>
    <recommendedName>
        <fullName evidence="4">Copper resistance protein D domain-containing protein</fullName>
    </recommendedName>
</protein>
<proteinExistence type="predicted"/>
<keyword evidence="1" id="KW-0472">Membrane</keyword>
<dbReference type="RefSeq" id="WP_038694874.1">
    <property type="nucleotide sequence ID" value="NZ_CP009286.1"/>
</dbReference>
<accession>A0A089LTH6</accession>